<feature type="region of interest" description="Disordered" evidence="1">
    <location>
        <begin position="46"/>
        <end position="132"/>
    </location>
</feature>
<dbReference type="AlphaFoldDB" id="A0A562J5Y4"/>
<proteinExistence type="predicted"/>
<dbReference type="EMBL" id="VLKI01000028">
    <property type="protein sequence ID" value="TWH78592.1"/>
    <property type="molecule type" value="Genomic_DNA"/>
</dbReference>
<organism evidence="3 4">
    <name type="scientific">Cytobacillus oceanisediminis</name>
    <dbReference type="NCBI Taxonomy" id="665099"/>
    <lineage>
        <taxon>Bacteria</taxon>
        <taxon>Bacillati</taxon>
        <taxon>Bacillota</taxon>
        <taxon>Bacilli</taxon>
        <taxon>Bacillales</taxon>
        <taxon>Bacillaceae</taxon>
        <taxon>Cytobacillus</taxon>
    </lineage>
</organism>
<comment type="caution">
    <text evidence="3">The sequence shown here is derived from an EMBL/GenBank/DDBJ whole genome shotgun (WGS) entry which is preliminary data.</text>
</comment>
<reference evidence="3 4" key="1">
    <citation type="journal article" date="2015" name="Stand. Genomic Sci.">
        <title>Genomic Encyclopedia of Bacterial and Archaeal Type Strains, Phase III: the genomes of soil and plant-associated and newly described type strains.</title>
        <authorList>
            <person name="Whitman W.B."/>
            <person name="Woyke T."/>
            <person name="Klenk H.P."/>
            <person name="Zhou Y."/>
            <person name="Lilburn T.G."/>
            <person name="Beck B.J."/>
            <person name="De Vos P."/>
            <person name="Vandamme P."/>
            <person name="Eisen J.A."/>
            <person name="Garrity G."/>
            <person name="Hugenholtz P."/>
            <person name="Kyrpides N.C."/>
        </authorList>
    </citation>
    <scope>NUCLEOTIDE SEQUENCE [LARGE SCALE GENOMIC DNA]</scope>
    <source>
        <strain evidence="3 4">CGMCC 1.10115</strain>
    </source>
</reference>
<evidence type="ECO:0000313" key="4">
    <source>
        <dbReference type="Proteomes" id="UP000318667"/>
    </source>
</evidence>
<feature type="signal peptide" evidence="2">
    <location>
        <begin position="1"/>
        <end position="33"/>
    </location>
</feature>
<feature type="chain" id="PRO_5021891876" evidence="2">
    <location>
        <begin position="34"/>
        <end position="427"/>
    </location>
</feature>
<evidence type="ECO:0000256" key="1">
    <source>
        <dbReference type="SAM" id="MobiDB-lite"/>
    </source>
</evidence>
<name>A0A562J5Y4_9BACI</name>
<sequence>MKRRTKTMFKRTAACLLASFIILINFLPVAALAQGNFSPGTFSPGTFSPGTFSPGEFNPGTFSPGQFNPGTFSPGQFSPGQFTPGQFTPGDFSPGEFSPGEFDPGQFIPGTTTPGNGTVTDPFGNSGGQNGLPPQFNPPIIDLPGKVEHPIGNTGTMDPGNPEANKHVPFPYEDDGNYQAFKFITKDMLFPAVDGLYLHTIQDIDWNKYGDGLSRDLAKGIVKNRLDAMFKNESLLSVPVNLGVDIWSAYDNGKHISKFLGSTADIRNAWNAARAASTTGGSFSTAANAGSFLSNATKTFEMGTGFAGKAAPWMAAISTGISGAETVMNFANGKTNDGIASLGETLMSGAVVLSATGVGAPIAAGVALVGGALWAGAKIYKHAGAIKSAWKNRRKLVSDAAKSVSNAVKGGVDAVKSGFKAVSGWFS</sequence>
<dbReference type="Proteomes" id="UP000318667">
    <property type="component" value="Unassembled WGS sequence"/>
</dbReference>
<feature type="compositionally biased region" description="Low complexity" evidence="1">
    <location>
        <begin position="109"/>
        <end position="122"/>
    </location>
</feature>
<keyword evidence="2" id="KW-0732">Signal</keyword>
<evidence type="ECO:0000256" key="2">
    <source>
        <dbReference type="SAM" id="SignalP"/>
    </source>
</evidence>
<keyword evidence="4" id="KW-1185">Reference proteome</keyword>
<evidence type="ECO:0000313" key="3">
    <source>
        <dbReference type="EMBL" id="TWH78592.1"/>
    </source>
</evidence>
<accession>A0A562J5Y4</accession>
<feature type="compositionally biased region" description="Polar residues" evidence="1">
    <location>
        <begin position="60"/>
        <end position="86"/>
    </location>
</feature>
<gene>
    <name evidence="3" type="ORF">IQ19_05226</name>
</gene>
<protein>
    <submittedName>
        <fullName evidence="3">Uncharacterized protein</fullName>
    </submittedName>
</protein>